<keyword evidence="8" id="KW-1185">Reference proteome</keyword>
<dbReference type="InterPro" id="IPR036513">
    <property type="entry name" value="STAS_dom_sf"/>
</dbReference>
<evidence type="ECO:0000256" key="2">
    <source>
        <dbReference type="ARBA" id="ARBA00022692"/>
    </source>
</evidence>
<comment type="subcellular location">
    <subcellularLocation>
        <location evidence="1">Membrane</location>
        <topology evidence="1">Multi-pass membrane protein</topology>
    </subcellularLocation>
</comment>
<dbReference type="PROSITE" id="PS50801">
    <property type="entry name" value="STAS"/>
    <property type="match status" value="1"/>
</dbReference>
<feature type="transmembrane region" description="Helical" evidence="5">
    <location>
        <begin position="182"/>
        <end position="200"/>
    </location>
</feature>
<dbReference type="InterPro" id="IPR002645">
    <property type="entry name" value="STAS_dom"/>
</dbReference>
<dbReference type="CDD" id="cd07042">
    <property type="entry name" value="STAS_SulP_like_sulfate_transporter"/>
    <property type="match status" value="1"/>
</dbReference>
<keyword evidence="2 5" id="KW-0812">Transmembrane</keyword>
<dbReference type="Pfam" id="PF00916">
    <property type="entry name" value="Sulfate_transp"/>
    <property type="match status" value="1"/>
</dbReference>
<evidence type="ECO:0000259" key="6">
    <source>
        <dbReference type="PROSITE" id="PS50801"/>
    </source>
</evidence>
<feature type="transmembrane region" description="Helical" evidence="5">
    <location>
        <begin position="62"/>
        <end position="81"/>
    </location>
</feature>
<dbReference type="AlphaFoldDB" id="A0A286D9A5"/>
<dbReference type="GO" id="GO:0055085">
    <property type="term" value="P:transmembrane transport"/>
    <property type="evidence" value="ECO:0007669"/>
    <property type="project" value="InterPro"/>
</dbReference>
<name>A0A286D9A5_9GAMM</name>
<evidence type="ECO:0000313" key="7">
    <source>
        <dbReference type="EMBL" id="SOD55245.1"/>
    </source>
</evidence>
<evidence type="ECO:0000256" key="1">
    <source>
        <dbReference type="ARBA" id="ARBA00004141"/>
    </source>
</evidence>
<evidence type="ECO:0000313" key="8">
    <source>
        <dbReference type="Proteomes" id="UP000219374"/>
    </source>
</evidence>
<dbReference type="GO" id="GO:0016020">
    <property type="term" value="C:membrane"/>
    <property type="evidence" value="ECO:0007669"/>
    <property type="project" value="UniProtKB-SubCell"/>
</dbReference>
<dbReference type="SUPFAM" id="SSF52091">
    <property type="entry name" value="SpoIIaa-like"/>
    <property type="match status" value="1"/>
</dbReference>
<dbReference type="Gene3D" id="3.30.750.24">
    <property type="entry name" value="STAS domain"/>
    <property type="match status" value="1"/>
</dbReference>
<proteinExistence type="predicted"/>
<evidence type="ECO:0000256" key="5">
    <source>
        <dbReference type="SAM" id="Phobius"/>
    </source>
</evidence>
<reference evidence="7 8" key="1">
    <citation type="submission" date="2017-09" db="EMBL/GenBank/DDBJ databases">
        <authorList>
            <person name="Ehlers B."/>
            <person name="Leendertz F.H."/>
        </authorList>
    </citation>
    <scope>NUCLEOTIDE SEQUENCE [LARGE SCALE GENOMIC DNA]</scope>
    <source>
        <strain evidence="7 8">CGMCC 1.10978</strain>
    </source>
</reference>
<dbReference type="InterPro" id="IPR011547">
    <property type="entry name" value="SLC26A/SulP_dom"/>
</dbReference>
<sequence>MPTMSARQYLLQFVPKLHTVLREGYGWRELRADAVAGLTVAIVALPLAMALAIASGAGPEKGLYTAIVAGFLISALGGSRVQIGGPTAAFIPVVFVVIQKFGFGGLILCTLLAGLMLIGAGLLRLGTLMKYMPQPVITGFTAGIAVSIFSSQVKDALGLQMGTVPAEFFARWTAYAQHLASAQPAAIGLTLLGLAAIVLLRWRKPKWPGFLIALLVCTGVSVAFGLPAETIGSRFGDLPSALPVFEFPHIPFERTLELLPSSFTIAFLAGVESLLSAVVADGMTGGRHRSNGELVAQGVANVGSALFGGLPATGAIARTATNIRAGARSPVAGMLHAVFLLAFMLLLAPLMRYVPLPALAAVLLVVAWNMSEHQHFRHTLSAPWGDRLVLLLTFLLTVFFDLTIAIEAGLIAATLIFMHRMAESVEISSGVRSTDDDLHGGDPVRRADEEQRNRLPAGVEVYQISGPLFFGAANRLDNLLDQFFEPPKVFILRMRLVPMIDASGVHAMENLARRCRRRGIALIVSGLQPQPNRVLADMDFGERPGQVHFVSSFERALKLAASLAEKHPA</sequence>
<feature type="transmembrane region" description="Helical" evidence="5">
    <location>
        <begin position="34"/>
        <end position="55"/>
    </location>
</feature>
<gene>
    <name evidence="7" type="ORF">SAMN06296416_106213</name>
</gene>
<dbReference type="Pfam" id="PF01740">
    <property type="entry name" value="STAS"/>
    <property type="match status" value="1"/>
</dbReference>
<keyword evidence="4 5" id="KW-0472">Membrane</keyword>
<organism evidence="7 8">
    <name type="scientific">Pseudoxanthomonas wuyuanensis</name>
    <dbReference type="NCBI Taxonomy" id="1073196"/>
    <lineage>
        <taxon>Bacteria</taxon>
        <taxon>Pseudomonadati</taxon>
        <taxon>Pseudomonadota</taxon>
        <taxon>Gammaproteobacteria</taxon>
        <taxon>Lysobacterales</taxon>
        <taxon>Lysobacteraceae</taxon>
        <taxon>Pseudoxanthomonas</taxon>
    </lineage>
</organism>
<evidence type="ECO:0000256" key="4">
    <source>
        <dbReference type="ARBA" id="ARBA00023136"/>
    </source>
</evidence>
<feature type="transmembrane region" description="Helical" evidence="5">
    <location>
        <begin position="207"/>
        <end position="226"/>
    </location>
</feature>
<feature type="domain" description="STAS" evidence="6">
    <location>
        <begin position="449"/>
        <end position="560"/>
    </location>
</feature>
<protein>
    <submittedName>
        <fullName evidence="7">Sulfate permease, SulP family</fullName>
    </submittedName>
</protein>
<accession>A0A286D9A5</accession>
<dbReference type="EMBL" id="OCND01000006">
    <property type="protein sequence ID" value="SOD55245.1"/>
    <property type="molecule type" value="Genomic_DNA"/>
</dbReference>
<dbReference type="PANTHER" id="PTHR11814">
    <property type="entry name" value="SULFATE TRANSPORTER"/>
    <property type="match status" value="1"/>
</dbReference>
<dbReference type="Proteomes" id="UP000219374">
    <property type="component" value="Unassembled WGS sequence"/>
</dbReference>
<feature type="transmembrane region" description="Helical" evidence="5">
    <location>
        <begin position="388"/>
        <end position="417"/>
    </location>
</feature>
<dbReference type="InterPro" id="IPR001902">
    <property type="entry name" value="SLC26A/SulP_fam"/>
</dbReference>
<feature type="transmembrane region" description="Helical" evidence="5">
    <location>
        <begin position="258"/>
        <end position="280"/>
    </location>
</feature>
<feature type="transmembrane region" description="Helical" evidence="5">
    <location>
        <begin position="338"/>
        <end position="368"/>
    </location>
</feature>
<dbReference type="OrthoDB" id="9769739at2"/>
<feature type="transmembrane region" description="Helical" evidence="5">
    <location>
        <begin position="101"/>
        <end position="123"/>
    </location>
</feature>
<evidence type="ECO:0000256" key="3">
    <source>
        <dbReference type="ARBA" id="ARBA00022989"/>
    </source>
</evidence>
<keyword evidence="3 5" id="KW-1133">Transmembrane helix</keyword>